<gene>
    <name evidence="2" type="ORF">PGB34_12410</name>
</gene>
<accession>A0AAE3NCP8</accession>
<reference evidence="2" key="1">
    <citation type="submission" date="2023-01" db="EMBL/GenBank/DDBJ databases">
        <title>Xenophilus mangrovi sp. nov., isolated from soil of Mangrove nature reserve.</title>
        <authorList>
            <person name="Xu S."/>
            <person name="Liu Z."/>
            <person name="Xu Y."/>
        </authorList>
    </citation>
    <scope>NUCLEOTIDE SEQUENCE</scope>
    <source>
        <strain evidence="2">YW8</strain>
    </source>
</reference>
<evidence type="ECO:0000313" key="2">
    <source>
        <dbReference type="EMBL" id="MDA7417164.1"/>
    </source>
</evidence>
<protein>
    <submittedName>
        <fullName evidence="2">Uncharacterized protein</fullName>
    </submittedName>
</protein>
<feature type="compositionally biased region" description="Acidic residues" evidence="1">
    <location>
        <begin position="26"/>
        <end position="36"/>
    </location>
</feature>
<dbReference type="EMBL" id="JAQIPB010000005">
    <property type="protein sequence ID" value="MDA7417164.1"/>
    <property type="molecule type" value="Genomic_DNA"/>
</dbReference>
<proteinExistence type="predicted"/>
<dbReference type="AlphaFoldDB" id="A0AAE3NCP8"/>
<comment type="caution">
    <text evidence="2">The sequence shown here is derived from an EMBL/GenBank/DDBJ whole genome shotgun (WGS) entry which is preliminary data.</text>
</comment>
<dbReference type="Proteomes" id="UP001212602">
    <property type="component" value="Unassembled WGS sequence"/>
</dbReference>
<sequence length="77" mass="8326">MARTAQLSPKADTPQEDVADPVSEPSLDDDAPDEAADAPIEAQLEDETGLDLSEARPLETDHLSEDEESERVIQPPD</sequence>
<keyword evidence="3" id="KW-1185">Reference proteome</keyword>
<feature type="compositionally biased region" description="Basic and acidic residues" evidence="1">
    <location>
        <begin position="53"/>
        <end position="63"/>
    </location>
</feature>
<name>A0AAE3NCP8_9BURK</name>
<organism evidence="2 3">
    <name type="scientific">Xenophilus arseniciresistens</name>
    <dbReference type="NCBI Taxonomy" id="1283306"/>
    <lineage>
        <taxon>Bacteria</taxon>
        <taxon>Pseudomonadati</taxon>
        <taxon>Pseudomonadota</taxon>
        <taxon>Betaproteobacteria</taxon>
        <taxon>Burkholderiales</taxon>
        <taxon>Comamonadaceae</taxon>
        <taxon>Xenophilus</taxon>
    </lineage>
</organism>
<dbReference type="RefSeq" id="WP_271428410.1">
    <property type="nucleotide sequence ID" value="NZ_JAQIPB010000005.1"/>
</dbReference>
<evidence type="ECO:0000313" key="3">
    <source>
        <dbReference type="Proteomes" id="UP001212602"/>
    </source>
</evidence>
<feature type="region of interest" description="Disordered" evidence="1">
    <location>
        <begin position="1"/>
        <end position="77"/>
    </location>
</feature>
<evidence type="ECO:0000256" key="1">
    <source>
        <dbReference type="SAM" id="MobiDB-lite"/>
    </source>
</evidence>